<feature type="compositionally biased region" description="Pro residues" evidence="1">
    <location>
        <begin position="285"/>
        <end position="301"/>
    </location>
</feature>
<feature type="compositionally biased region" description="Basic residues" evidence="1">
    <location>
        <begin position="42"/>
        <end position="52"/>
    </location>
</feature>
<feature type="compositionally biased region" description="Pro residues" evidence="1">
    <location>
        <begin position="520"/>
        <end position="531"/>
    </location>
</feature>
<feature type="compositionally biased region" description="Pro residues" evidence="1">
    <location>
        <begin position="60"/>
        <end position="70"/>
    </location>
</feature>
<evidence type="ECO:0000256" key="1">
    <source>
        <dbReference type="SAM" id="MobiDB-lite"/>
    </source>
</evidence>
<comment type="caution">
    <text evidence="2">The sequence shown here is derived from an EMBL/GenBank/DDBJ whole genome shotgun (WGS) entry which is preliminary data.</text>
</comment>
<organism evidence="2 3">
    <name type="scientific">Puccinia sorghi</name>
    <dbReference type="NCBI Taxonomy" id="27349"/>
    <lineage>
        <taxon>Eukaryota</taxon>
        <taxon>Fungi</taxon>
        <taxon>Dikarya</taxon>
        <taxon>Basidiomycota</taxon>
        <taxon>Pucciniomycotina</taxon>
        <taxon>Pucciniomycetes</taxon>
        <taxon>Pucciniales</taxon>
        <taxon>Pucciniaceae</taxon>
        <taxon>Puccinia</taxon>
    </lineage>
</organism>
<dbReference type="OrthoDB" id="2503960at2759"/>
<protein>
    <submittedName>
        <fullName evidence="2">Uncharacterized protein</fullName>
    </submittedName>
</protein>
<dbReference type="Proteomes" id="UP000037035">
    <property type="component" value="Unassembled WGS sequence"/>
</dbReference>
<accession>A0A0L6U9U8</accession>
<evidence type="ECO:0000313" key="2">
    <source>
        <dbReference type="EMBL" id="KNZ45067.1"/>
    </source>
</evidence>
<name>A0A0L6U9U8_9BASI</name>
<gene>
    <name evidence="2" type="ORF">VP01_851g5</name>
</gene>
<feature type="region of interest" description="Disordered" evidence="1">
    <location>
        <begin position="359"/>
        <end position="402"/>
    </location>
</feature>
<dbReference type="AlphaFoldDB" id="A0A0L6U9U8"/>
<keyword evidence="3" id="KW-1185">Reference proteome</keyword>
<sequence>MVTTRSAAASNTIAAARALRQQRRARTAEEEILGYARPGAAKQHRKRGRRARTANNDPSPASPSPSPPAASPLLQEHHILHQEDHQASNLNPHPETSQQKQWFGTIAKIPAPNPSAPIFNPSESLIHFSPGCSVPKPDDDKPMEASGTIPVSGGFGGAGDAEYAARKHEAIRKAATAVLAHMNGHDVARADYVAILDGMLADPDVRVQLPTGLIEQYDAAVKGQETTIFNGGLIDKFVHATQRATVVTAKSLMRDRNGRRHCRPAGAQSYHQHHKPLRNTHPFHPSRPPPPLFADPGPPEPHQPLLPMLGALYPFEGFRDDLHDVPMPTTEPSPSHPLLFAQPLTEANLQRRAHELAAAKGKAKENTGGFRAEASRPTPTVMRTTKHSYRQAPYPRRDSASTARAGIVLSPSLGTPHGQKIYEDCGYSVYSASTSTAHRESEAHHLGRSLKSGVKKMLEPHSYEAKCVRTAQSIMEEVARCHGPEVAEETRIGCSLLHCYDMLKEANVDLLSQTMLEQVPPAPSPRLPPAPASSQALQPLPPPSYSFPQPSQSLPSRERFLHPVLGSGSIYTCRIFQPDLPLSNPSNSHHEVLLDAEMLPPPPPTA</sequence>
<proteinExistence type="predicted"/>
<feature type="region of interest" description="Disordered" evidence="1">
    <location>
        <begin position="519"/>
        <end position="554"/>
    </location>
</feature>
<evidence type="ECO:0000313" key="3">
    <source>
        <dbReference type="Proteomes" id="UP000037035"/>
    </source>
</evidence>
<feature type="region of interest" description="Disordered" evidence="1">
    <location>
        <begin position="20"/>
        <end position="72"/>
    </location>
</feature>
<dbReference type="EMBL" id="LAVV01014071">
    <property type="protein sequence ID" value="KNZ45067.1"/>
    <property type="molecule type" value="Genomic_DNA"/>
</dbReference>
<reference evidence="2 3" key="1">
    <citation type="submission" date="2015-08" db="EMBL/GenBank/DDBJ databases">
        <title>Next Generation Sequencing and Analysis of the Genome of Puccinia sorghi L Schw, the Causal Agent of Maize Common Rust.</title>
        <authorList>
            <person name="Rochi L."/>
            <person name="Burguener G."/>
            <person name="Darino M."/>
            <person name="Turjanski A."/>
            <person name="Kreff E."/>
            <person name="Dieguez M.J."/>
            <person name="Sacco F."/>
        </authorList>
    </citation>
    <scope>NUCLEOTIDE SEQUENCE [LARGE SCALE GENOMIC DNA]</scope>
    <source>
        <strain evidence="2 3">RO10H11247</strain>
    </source>
</reference>
<feature type="region of interest" description="Disordered" evidence="1">
    <location>
        <begin position="255"/>
        <end position="301"/>
    </location>
</feature>
<dbReference type="VEuPathDB" id="FungiDB:VP01_851g5"/>